<protein>
    <recommendedName>
        <fullName evidence="1">CPAF-like PDZ domain-containing protein</fullName>
    </recommendedName>
</protein>
<dbReference type="InterPro" id="IPR056186">
    <property type="entry name" value="PDZ_CPAF-rel"/>
</dbReference>
<dbReference type="Proteomes" id="UP001141434">
    <property type="component" value="Unassembled WGS sequence"/>
</dbReference>
<dbReference type="PANTHER" id="PTHR37049:SF4">
    <property type="entry name" value="RHODANESE DOMAIN-CONTAINING PROTEIN"/>
    <property type="match status" value="1"/>
</dbReference>
<reference evidence="2" key="2">
    <citation type="journal article" date="2023" name="IMA Fungus">
        <title>Comparative genomic study of the Penicillium genus elucidates a diverse pangenome and 15 lateral gene transfer events.</title>
        <authorList>
            <person name="Petersen C."/>
            <person name="Sorensen T."/>
            <person name="Nielsen M.R."/>
            <person name="Sondergaard T.E."/>
            <person name="Sorensen J.L."/>
            <person name="Fitzpatrick D.A."/>
            <person name="Frisvad J.C."/>
            <person name="Nielsen K.L."/>
        </authorList>
    </citation>
    <scope>NUCLEOTIDE SEQUENCE</scope>
    <source>
        <strain evidence="2">IBT 34128</strain>
    </source>
</reference>
<sequence length="229" mass="25617">MPFDSQKGSALIKEMRKYMEWHTMVDVLKDPPPGYASPPTDLFKGLDEIHVNATQSKYQSQLEFDAKLLASDSHRVSPVTSINGHKVELHLNQLALAQHEQDPDARYPRLGSQSPHVSSNAGVWEFNEGLWPGEKEFKIGFGNKTDMRVKTTAIPGQDILLFAYPDGHSLFQAVCVPPREGSREMQKLDAMESKISAWTASATSTKTAQASSRVPHPLLRRLRFHLALQ</sequence>
<dbReference type="PANTHER" id="PTHR37049">
    <property type="entry name" value="PEPTIDASE S41 FAMILY PROTEIN"/>
    <property type="match status" value="1"/>
</dbReference>
<comment type="caution">
    <text evidence="2">The sequence shown here is derived from an EMBL/GenBank/DDBJ whole genome shotgun (WGS) entry which is preliminary data.</text>
</comment>
<keyword evidence="3" id="KW-1185">Reference proteome</keyword>
<evidence type="ECO:0000259" key="1">
    <source>
        <dbReference type="Pfam" id="PF23658"/>
    </source>
</evidence>
<dbReference type="InterPro" id="IPR052766">
    <property type="entry name" value="S41A_metabolite_peptidase"/>
</dbReference>
<evidence type="ECO:0000313" key="3">
    <source>
        <dbReference type="Proteomes" id="UP001141434"/>
    </source>
</evidence>
<dbReference type="GeneID" id="81394383"/>
<dbReference type="Pfam" id="PF23658">
    <property type="entry name" value="PDZ_CPAF_rel"/>
    <property type="match status" value="1"/>
</dbReference>
<gene>
    <name evidence="2" type="ORF">NUU61_004633</name>
</gene>
<reference evidence="2" key="1">
    <citation type="submission" date="2022-11" db="EMBL/GenBank/DDBJ databases">
        <authorList>
            <person name="Petersen C."/>
        </authorList>
    </citation>
    <scope>NUCLEOTIDE SEQUENCE</scope>
    <source>
        <strain evidence="2">IBT 34128</strain>
    </source>
</reference>
<evidence type="ECO:0000313" key="2">
    <source>
        <dbReference type="EMBL" id="KAJ5102411.1"/>
    </source>
</evidence>
<proteinExistence type="predicted"/>
<name>A0A9W9FLI1_9EURO</name>
<organism evidence="2 3">
    <name type="scientific">Penicillium alfredii</name>
    <dbReference type="NCBI Taxonomy" id="1506179"/>
    <lineage>
        <taxon>Eukaryota</taxon>
        <taxon>Fungi</taxon>
        <taxon>Dikarya</taxon>
        <taxon>Ascomycota</taxon>
        <taxon>Pezizomycotina</taxon>
        <taxon>Eurotiomycetes</taxon>
        <taxon>Eurotiomycetidae</taxon>
        <taxon>Eurotiales</taxon>
        <taxon>Aspergillaceae</taxon>
        <taxon>Penicillium</taxon>
    </lineage>
</organism>
<feature type="domain" description="CPAF-like PDZ" evidence="1">
    <location>
        <begin position="70"/>
        <end position="155"/>
    </location>
</feature>
<dbReference type="RefSeq" id="XP_056513242.1">
    <property type="nucleotide sequence ID" value="XM_056655215.1"/>
</dbReference>
<dbReference type="AlphaFoldDB" id="A0A9W9FLI1"/>
<accession>A0A9W9FLI1</accession>
<dbReference type="EMBL" id="JAPMSZ010000005">
    <property type="protein sequence ID" value="KAJ5102411.1"/>
    <property type="molecule type" value="Genomic_DNA"/>
</dbReference>
<dbReference type="OrthoDB" id="27214at2759"/>